<dbReference type="Pfam" id="PF01553">
    <property type="entry name" value="Acyltransferase"/>
    <property type="match status" value="1"/>
</dbReference>
<accession>A0A160VIA2</accession>
<keyword evidence="1 5" id="KW-0808">Transferase</keyword>
<dbReference type="EMBL" id="FAXC01000133">
    <property type="protein sequence ID" value="CUV08834.1"/>
    <property type="molecule type" value="Genomic_DNA"/>
</dbReference>
<keyword evidence="3" id="KW-0812">Transmembrane</keyword>
<gene>
    <name evidence="5" type="ORF">MGWOODY_Mmi1906</name>
</gene>
<dbReference type="InterPro" id="IPR002123">
    <property type="entry name" value="Plipid/glycerol_acylTrfase"/>
</dbReference>
<dbReference type="SUPFAM" id="SSF69593">
    <property type="entry name" value="Glycerol-3-phosphate (1)-acyltransferase"/>
    <property type="match status" value="1"/>
</dbReference>
<proteinExistence type="predicted"/>
<evidence type="ECO:0000256" key="3">
    <source>
        <dbReference type="SAM" id="Phobius"/>
    </source>
</evidence>
<keyword evidence="2 5" id="KW-0012">Acyltransferase</keyword>
<evidence type="ECO:0000256" key="1">
    <source>
        <dbReference type="ARBA" id="ARBA00022679"/>
    </source>
</evidence>
<dbReference type="PANTHER" id="PTHR10434:SF11">
    <property type="entry name" value="1-ACYL-SN-GLYCEROL-3-PHOSPHATE ACYLTRANSFERASE"/>
    <property type="match status" value="1"/>
</dbReference>
<keyword evidence="3" id="KW-1133">Transmembrane helix</keyword>
<dbReference type="AlphaFoldDB" id="A0A160VIA2"/>
<dbReference type="GO" id="GO:0006654">
    <property type="term" value="P:phosphatidic acid biosynthetic process"/>
    <property type="evidence" value="ECO:0007669"/>
    <property type="project" value="TreeGrafter"/>
</dbReference>
<dbReference type="PANTHER" id="PTHR10434">
    <property type="entry name" value="1-ACYL-SN-GLYCEROL-3-PHOSPHATE ACYLTRANSFERASE"/>
    <property type="match status" value="1"/>
</dbReference>
<dbReference type="CDD" id="cd07989">
    <property type="entry name" value="LPLAT_AGPAT-like"/>
    <property type="match status" value="1"/>
</dbReference>
<keyword evidence="3" id="KW-0472">Membrane</keyword>
<feature type="domain" description="Phospholipid/glycerol acyltransferase" evidence="4">
    <location>
        <begin position="50"/>
        <end position="160"/>
    </location>
</feature>
<feature type="transmembrane region" description="Helical" evidence="3">
    <location>
        <begin position="20"/>
        <end position="38"/>
    </location>
</feature>
<organism evidence="5">
    <name type="scientific">hydrothermal vent metagenome</name>
    <dbReference type="NCBI Taxonomy" id="652676"/>
    <lineage>
        <taxon>unclassified sequences</taxon>
        <taxon>metagenomes</taxon>
        <taxon>ecological metagenomes</taxon>
    </lineage>
</organism>
<dbReference type="GO" id="GO:0003841">
    <property type="term" value="F:1-acylglycerol-3-phosphate O-acyltransferase activity"/>
    <property type="evidence" value="ECO:0007669"/>
    <property type="project" value="UniProtKB-EC"/>
</dbReference>
<protein>
    <submittedName>
        <fullName evidence="5">1-acyl-sn-glycerol-3-phosphate acyltransferase</fullName>
        <ecNumber evidence="5">2.3.1.51</ecNumber>
    </submittedName>
</protein>
<sequence length="234" mass="26591">MKSVRTKLDSYKLLPNWYRYLMSYVNLFLCSILVKTVVRGRQYIPKQGPYIIAINHFHIFDPALVAYSIRKPISFLAASDQEIEWYVVLAGKLYGFIPTNRTHLAPSTIKKAIQVLTKGDILGIFPEATSDFALRKPKKGVTYLSIKSACKILPVGVVGLDDIWNNWLRGVRPKVSVKIGKPFSVSEEFPPDRNKREKMLSDTGNDIMCHIAALLPEARHGNYAGNQKIKYYKD</sequence>
<reference evidence="5" key="1">
    <citation type="submission" date="2015-10" db="EMBL/GenBank/DDBJ databases">
        <authorList>
            <person name="Gilbert D.G."/>
        </authorList>
    </citation>
    <scope>NUCLEOTIDE SEQUENCE</scope>
</reference>
<evidence type="ECO:0000313" key="5">
    <source>
        <dbReference type="EMBL" id="CUV08834.1"/>
    </source>
</evidence>
<name>A0A160VIA2_9ZZZZ</name>
<dbReference type="SMART" id="SM00563">
    <property type="entry name" value="PlsC"/>
    <property type="match status" value="1"/>
</dbReference>
<evidence type="ECO:0000256" key="2">
    <source>
        <dbReference type="ARBA" id="ARBA00023315"/>
    </source>
</evidence>
<evidence type="ECO:0000259" key="4">
    <source>
        <dbReference type="SMART" id="SM00563"/>
    </source>
</evidence>
<dbReference type="EC" id="2.3.1.51" evidence="5"/>